<reference evidence="1" key="1">
    <citation type="submission" date="2023-10" db="EMBL/GenBank/DDBJ databases">
        <authorList>
            <person name="Chen Y."/>
            <person name="Shah S."/>
            <person name="Dougan E. K."/>
            <person name="Thang M."/>
            <person name="Chan C."/>
        </authorList>
    </citation>
    <scope>NUCLEOTIDE SEQUENCE [LARGE SCALE GENOMIC DNA]</scope>
</reference>
<proteinExistence type="predicted"/>
<gene>
    <name evidence="1" type="ORF">PCOR1329_LOCUS56123</name>
</gene>
<keyword evidence="2" id="KW-1185">Reference proteome</keyword>
<comment type="caution">
    <text evidence="1">The sequence shown here is derived from an EMBL/GenBank/DDBJ whole genome shotgun (WGS) entry which is preliminary data.</text>
</comment>
<organism evidence="1 2">
    <name type="scientific">Prorocentrum cordatum</name>
    <dbReference type="NCBI Taxonomy" id="2364126"/>
    <lineage>
        <taxon>Eukaryota</taxon>
        <taxon>Sar</taxon>
        <taxon>Alveolata</taxon>
        <taxon>Dinophyceae</taxon>
        <taxon>Prorocentrales</taxon>
        <taxon>Prorocentraceae</taxon>
        <taxon>Prorocentrum</taxon>
    </lineage>
</organism>
<name>A0ABN9VEB1_9DINO</name>
<accession>A0ABN9VEB1</accession>
<evidence type="ECO:0000313" key="2">
    <source>
        <dbReference type="Proteomes" id="UP001189429"/>
    </source>
</evidence>
<dbReference type="EMBL" id="CAUYUJ010016899">
    <property type="protein sequence ID" value="CAK0869888.1"/>
    <property type="molecule type" value="Genomic_DNA"/>
</dbReference>
<protein>
    <submittedName>
        <fullName evidence="1">Uncharacterized protein</fullName>
    </submittedName>
</protein>
<sequence length="141" mass="15487">MLWQASDDGGGGLENLVARARRFGWEVAPRGAPQRRSFAAAAPAEARPLRMAPSRVGSAQWSLSLRVRPWTACCPSLLGRFRWSSNCPRQSSDSLRRLLAVFGGFSWSSARRPGGCDLHVVHDRTPGVRSGLSPDSWIEEQ</sequence>
<evidence type="ECO:0000313" key="1">
    <source>
        <dbReference type="EMBL" id="CAK0869888.1"/>
    </source>
</evidence>
<dbReference type="Proteomes" id="UP001189429">
    <property type="component" value="Unassembled WGS sequence"/>
</dbReference>